<keyword evidence="3" id="KW-1185">Reference proteome</keyword>
<feature type="compositionally biased region" description="Polar residues" evidence="1">
    <location>
        <begin position="442"/>
        <end position="451"/>
    </location>
</feature>
<evidence type="ECO:0000313" key="2">
    <source>
        <dbReference type="EMBL" id="KAG5650554.1"/>
    </source>
</evidence>
<feature type="compositionally biased region" description="Pro residues" evidence="1">
    <location>
        <begin position="429"/>
        <end position="438"/>
    </location>
</feature>
<proteinExistence type="predicted"/>
<feature type="compositionally biased region" description="Low complexity" evidence="1">
    <location>
        <begin position="486"/>
        <end position="510"/>
    </location>
</feature>
<feature type="compositionally biased region" description="Low complexity" evidence="1">
    <location>
        <begin position="168"/>
        <end position="194"/>
    </location>
</feature>
<feature type="compositionally biased region" description="Basic and acidic residues" evidence="1">
    <location>
        <begin position="394"/>
        <end position="403"/>
    </location>
</feature>
<dbReference type="OrthoDB" id="2596255at2759"/>
<dbReference type="AlphaFoldDB" id="A0A9P7GIW6"/>
<feature type="region of interest" description="Disordered" evidence="1">
    <location>
        <begin position="378"/>
        <end position="407"/>
    </location>
</feature>
<accession>A0A9P7GIW6</accession>
<reference evidence="2" key="2">
    <citation type="submission" date="2021-10" db="EMBL/GenBank/DDBJ databases">
        <title>Phylogenomics reveals ancestral predisposition of the termite-cultivated fungus Termitomyces towards a domesticated lifestyle.</title>
        <authorList>
            <person name="Auxier B."/>
            <person name="Grum-Grzhimaylo A."/>
            <person name="Cardenas M.E."/>
            <person name="Lodge J.D."/>
            <person name="Laessoe T."/>
            <person name="Pedersen O."/>
            <person name="Smith M.E."/>
            <person name="Kuyper T.W."/>
            <person name="Franco-Molano E.A."/>
            <person name="Baroni T.J."/>
            <person name="Aanen D.K."/>
        </authorList>
    </citation>
    <scope>NUCLEOTIDE SEQUENCE</scope>
    <source>
        <strain evidence="2">D49</strain>
    </source>
</reference>
<feature type="compositionally biased region" description="Polar residues" evidence="1">
    <location>
        <begin position="465"/>
        <end position="484"/>
    </location>
</feature>
<comment type="caution">
    <text evidence="2">The sequence shown here is derived from an EMBL/GenBank/DDBJ whole genome shotgun (WGS) entry which is preliminary data.</text>
</comment>
<feature type="compositionally biased region" description="Polar residues" evidence="1">
    <location>
        <begin position="378"/>
        <end position="391"/>
    </location>
</feature>
<sequence>MSPDTIHASSSWHSIRPWSPPLSLFVREITSVSVTFSLSSNLPDLNGDLEPLTALGLIVPSEEEDKEQIQEGEPSEAKKKSIISDALAKGLSVDVNGAPWQRVFIRIEDVADEAIIIIYGLMPGREYEIKLGLVQGESNVTLRTEENELESSEGPTDPESPDADHSTSSDPAPSTPSTSPNRTHPNTPPSTTTPLTAEDRLAHLQHALALINTDRDQLAASLKSARRDAQKADAALRSEIDVLKRASEKHVAADHRAKQKILSLQEAVKRAQVATCETEELLKEVEGLVPELDRQRQAKELEYAKVKEQAERARKDREKHVEKEKKRLEAMRGELGGLSNKMDKLTAKKEKLESVIIADLEEQLQNIQLEFEQAQKEAQSYTDATARQQEFSGEDVHHPEPIGEHSPAFPYLQMQRSLRTQLSPGTIGRPPPPVPIQRPAPSETSYTQPTLWSHPPRQRQVHNPRASSLQHPPTPTILTNPHRQSSLKSNGSTASSNSSPSAALPNSSPNVPLAATSTLSSRAPAFEPGRVLKNSSSSNGSIATGGSSGYPTVPVPIQRPRRSSSQKSKGNTHQGQWAGVLRSPYEDGRV</sequence>
<dbReference type="Proteomes" id="UP000717328">
    <property type="component" value="Unassembled WGS sequence"/>
</dbReference>
<name>A0A9P7GIW6_9AGAR</name>
<feature type="compositionally biased region" description="Polar residues" evidence="1">
    <location>
        <begin position="533"/>
        <end position="545"/>
    </location>
</feature>
<evidence type="ECO:0000313" key="3">
    <source>
        <dbReference type="Proteomes" id="UP000717328"/>
    </source>
</evidence>
<protein>
    <submittedName>
        <fullName evidence="2">Uncharacterized protein</fullName>
    </submittedName>
</protein>
<evidence type="ECO:0000256" key="1">
    <source>
        <dbReference type="SAM" id="MobiDB-lite"/>
    </source>
</evidence>
<feature type="region of interest" description="Disordered" evidence="1">
    <location>
        <begin position="144"/>
        <end position="195"/>
    </location>
</feature>
<feature type="region of interest" description="Disordered" evidence="1">
    <location>
        <begin position="526"/>
        <end position="590"/>
    </location>
</feature>
<organism evidence="2 3">
    <name type="scientific">Sphagnurus paluster</name>
    <dbReference type="NCBI Taxonomy" id="117069"/>
    <lineage>
        <taxon>Eukaryota</taxon>
        <taxon>Fungi</taxon>
        <taxon>Dikarya</taxon>
        <taxon>Basidiomycota</taxon>
        <taxon>Agaricomycotina</taxon>
        <taxon>Agaricomycetes</taxon>
        <taxon>Agaricomycetidae</taxon>
        <taxon>Agaricales</taxon>
        <taxon>Tricholomatineae</taxon>
        <taxon>Lyophyllaceae</taxon>
        <taxon>Sphagnurus</taxon>
    </lineage>
</organism>
<reference evidence="2" key="1">
    <citation type="submission" date="2021-02" db="EMBL/GenBank/DDBJ databases">
        <authorList>
            <person name="Nieuwenhuis M."/>
            <person name="Van De Peppel L.J.J."/>
        </authorList>
    </citation>
    <scope>NUCLEOTIDE SEQUENCE</scope>
    <source>
        <strain evidence="2">D49</strain>
    </source>
</reference>
<dbReference type="EMBL" id="JABCKI010000419">
    <property type="protein sequence ID" value="KAG5650554.1"/>
    <property type="molecule type" value="Genomic_DNA"/>
</dbReference>
<gene>
    <name evidence="2" type="ORF">H0H81_011835</name>
</gene>
<feature type="region of interest" description="Disordered" evidence="1">
    <location>
        <begin position="422"/>
        <end position="514"/>
    </location>
</feature>